<keyword evidence="2 7" id="KW-0813">Transport</keyword>
<feature type="transmembrane region" description="Helical" evidence="7">
    <location>
        <begin position="243"/>
        <end position="264"/>
    </location>
</feature>
<keyword evidence="3" id="KW-1003">Cell membrane</keyword>
<feature type="transmembrane region" description="Helical" evidence="7">
    <location>
        <begin position="12"/>
        <end position="31"/>
    </location>
</feature>
<evidence type="ECO:0000256" key="1">
    <source>
        <dbReference type="ARBA" id="ARBA00004651"/>
    </source>
</evidence>
<dbReference type="GO" id="GO:0055085">
    <property type="term" value="P:transmembrane transport"/>
    <property type="evidence" value="ECO:0007669"/>
    <property type="project" value="InterPro"/>
</dbReference>
<comment type="caution">
    <text evidence="9">The sequence shown here is derived from an EMBL/GenBank/DDBJ whole genome shotgun (WGS) entry which is preliminary data.</text>
</comment>
<dbReference type="GO" id="GO:0005886">
    <property type="term" value="C:plasma membrane"/>
    <property type="evidence" value="ECO:0007669"/>
    <property type="project" value="UniProtKB-SubCell"/>
</dbReference>
<sequence>MRSESTRKTITFILMCLFGIVMIYPLIWLFTASFKTNEEIFGSLSLLPNSFDWSGYINGWKGSGQYTFGLFFLNTFKMVIPTVVFTIISTTIVAYGFARFNFPLKNLLFSLMISTLMLPNAVVIIPKYIMFKNFDWLNSYLPFIMPALLATHAFFIFMIVQFFRGLPRELDESAKMDGCNSFMILVRILLPLSAPALISAGIFQFIWTWNDFFNSLIYITSVKKFTVSLGLRMALDNSSSTPWNQVLAMSVLAVIPCVLVFFFAQKYFVEGIATTGIKG</sequence>
<dbReference type="Gene3D" id="1.10.3720.10">
    <property type="entry name" value="MetI-like"/>
    <property type="match status" value="1"/>
</dbReference>
<feature type="domain" description="ABC transmembrane type-1" evidence="8">
    <location>
        <begin position="72"/>
        <end position="264"/>
    </location>
</feature>
<evidence type="ECO:0000256" key="6">
    <source>
        <dbReference type="ARBA" id="ARBA00023136"/>
    </source>
</evidence>
<organism evidence="9 10">
    <name type="scientific">Paenibacillus piri</name>
    <dbReference type="NCBI Taxonomy" id="2547395"/>
    <lineage>
        <taxon>Bacteria</taxon>
        <taxon>Bacillati</taxon>
        <taxon>Bacillota</taxon>
        <taxon>Bacilli</taxon>
        <taxon>Bacillales</taxon>
        <taxon>Paenibacillaceae</taxon>
        <taxon>Paenibacillus</taxon>
    </lineage>
</organism>
<feature type="transmembrane region" description="Helical" evidence="7">
    <location>
        <begin position="78"/>
        <end position="98"/>
    </location>
</feature>
<evidence type="ECO:0000256" key="5">
    <source>
        <dbReference type="ARBA" id="ARBA00022989"/>
    </source>
</evidence>
<dbReference type="Pfam" id="PF00528">
    <property type="entry name" value="BPD_transp_1"/>
    <property type="match status" value="1"/>
</dbReference>
<dbReference type="AlphaFoldDB" id="A0A4R5KDX4"/>
<feature type="transmembrane region" description="Helical" evidence="7">
    <location>
        <begin position="107"/>
        <end position="131"/>
    </location>
</feature>
<keyword evidence="6 7" id="KW-0472">Membrane</keyword>
<reference evidence="9 10" key="1">
    <citation type="submission" date="2019-03" db="EMBL/GenBank/DDBJ databases">
        <title>This is whole genome sequence of Paenibacillus sp MS74 strain.</title>
        <authorList>
            <person name="Trinh H.N."/>
        </authorList>
    </citation>
    <scope>NUCLEOTIDE SEQUENCE [LARGE SCALE GENOMIC DNA]</scope>
    <source>
        <strain evidence="9 10">MS74</strain>
    </source>
</reference>
<evidence type="ECO:0000256" key="2">
    <source>
        <dbReference type="ARBA" id="ARBA00022448"/>
    </source>
</evidence>
<accession>A0A4R5KDX4</accession>
<feature type="transmembrane region" description="Helical" evidence="7">
    <location>
        <begin position="184"/>
        <end position="207"/>
    </location>
</feature>
<comment type="similarity">
    <text evidence="7">Belongs to the binding-protein-dependent transport system permease family.</text>
</comment>
<dbReference type="RefSeq" id="WP_133235252.1">
    <property type="nucleotide sequence ID" value="NZ_SMRT01000021.1"/>
</dbReference>
<feature type="transmembrane region" description="Helical" evidence="7">
    <location>
        <begin position="143"/>
        <end position="163"/>
    </location>
</feature>
<dbReference type="OrthoDB" id="9771544at2"/>
<evidence type="ECO:0000256" key="3">
    <source>
        <dbReference type="ARBA" id="ARBA00022475"/>
    </source>
</evidence>
<dbReference type="EMBL" id="SMRT01000021">
    <property type="protein sequence ID" value="TDF92320.1"/>
    <property type="molecule type" value="Genomic_DNA"/>
</dbReference>
<evidence type="ECO:0000256" key="7">
    <source>
        <dbReference type="RuleBase" id="RU363032"/>
    </source>
</evidence>
<keyword evidence="5 7" id="KW-1133">Transmembrane helix</keyword>
<dbReference type="InterPro" id="IPR035906">
    <property type="entry name" value="MetI-like_sf"/>
</dbReference>
<dbReference type="Proteomes" id="UP000295636">
    <property type="component" value="Unassembled WGS sequence"/>
</dbReference>
<name>A0A4R5KDX4_9BACL</name>
<keyword evidence="4 7" id="KW-0812">Transmembrane</keyword>
<dbReference type="PANTHER" id="PTHR43744">
    <property type="entry name" value="ABC TRANSPORTER PERMEASE PROTEIN MG189-RELATED-RELATED"/>
    <property type="match status" value="1"/>
</dbReference>
<protein>
    <submittedName>
        <fullName evidence="9">Carbohydrate ABC transporter permease</fullName>
    </submittedName>
</protein>
<keyword evidence="10" id="KW-1185">Reference proteome</keyword>
<comment type="subcellular location">
    <subcellularLocation>
        <location evidence="1 7">Cell membrane</location>
        <topology evidence="1 7">Multi-pass membrane protein</topology>
    </subcellularLocation>
</comment>
<gene>
    <name evidence="9" type="ORF">E1757_30080</name>
</gene>
<dbReference type="InterPro" id="IPR000515">
    <property type="entry name" value="MetI-like"/>
</dbReference>
<dbReference type="PANTHER" id="PTHR43744:SF6">
    <property type="entry name" value="ABC TRANSPORTER PERMEASE PROTEIN YESQ-RELATED"/>
    <property type="match status" value="1"/>
</dbReference>
<evidence type="ECO:0000259" key="8">
    <source>
        <dbReference type="PROSITE" id="PS50928"/>
    </source>
</evidence>
<dbReference type="CDD" id="cd06261">
    <property type="entry name" value="TM_PBP2"/>
    <property type="match status" value="1"/>
</dbReference>
<dbReference type="PROSITE" id="PS50928">
    <property type="entry name" value="ABC_TM1"/>
    <property type="match status" value="1"/>
</dbReference>
<evidence type="ECO:0000256" key="4">
    <source>
        <dbReference type="ARBA" id="ARBA00022692"/>
    </source>
</evidence>
<dbReference type="SUPFAM" id="SSF161098">
    <property type="entry name" value="MetI-like"/>
    <property type="match status" value="1"/>
</dbReference>
<evidence type="ECO:0000313" key="9">
    <source>
        <dbReference type="EMBL" id="TDF92320.1"/>
    </source>
</evidence>
<proteinExistence type="inferred from homology"/>
<evidence type="ECO:0000313" key="10">
    <source>
        <dbReference type="Proteomes" id="UP000295636"/>
    </source>
</evidence>